<organism evidence="1 2">
    <name type="scientific">Ligilactobacillus acidipiscis</name>
    <dbReference type="NCBI Taxonomy" id="89059"/>
    <lineage>
        <taxon>Bacteria</taxon>
        <taxon>Bacillati</taxon>
        <taxon>Bacillota</taxon>
        <taxon>Bacilli</taxon>
        <taxon>Lactobacillales</taxon>
        <taxon>Lactobacillaceae</taxon>
        <taxon>Ligilactobacillus</taxon>
    </lineage>
</organism>
<gene>
    <name evidence="1" type="ORF">K8V00_10535</name>
</gene>
<protein>
    <submittedName>
        <fullName evidence="1">Uncharacterized protein</fullName>
    </submittedName>
</protein>
<reference evidence="1" key="1">
    <citation type="journal article" date="2021" name="PeerJ">
        <title>Extensive microbial diversity within the chicken gut microbiome revealed by metagenomics and culture.</title>
        <authorList>
            <person name="Gilroy R."/>
            <person name="Ravi A."/>
            <person name="Getino M."/>
            <person name="Pursley I."/>
            <person name="Horton D.L."/>
            <person name="Alikhan N.F."/>
            <person name="Baker D."/>
            <person name="Gharbi K."/>
            <person name="Hall N."/>
            <person name="Watson M."/>
            <person name="Adriaenssens E.M."/>
            <person name="Foster-Nyarko E."/>
            <person name="Jarju S."/>
            <person name="Secka A."/>
            <person name="Antonio M."/>
            <person name="Oren A."/>
            <person name="Chaudhuri R.R."/>
            <person name="La Ragione R."/>
            <person name="Hildebrand F."/>
            <person name="Pallen M.J."/>
        </authorList>
    </citation>
    <scope>NUCLEOTIDE SEQUENCE</scope>
    <source>
        <strain evidence="1">CHK174-6876</strain>
    </source>
</reference>
<dbReference type="EMBL" id="DYXG01000102">
    <property type="protein sequence ID" value="HJE98044.1"/>
    <property type="molecule type" value="Genomic_DNA"/>
</dbReference>
<dbReference type="AlphaFoldDB" id="A0A921FAI3"/>
<name>A0A921FAI3_9LACO</name>
<proteinExistence type="predicted"/>
<evidence type="ECO:0000313" key="2">
    <source>
        <dbReference type="Proteomes" id="UP000707535"/>
    </source>
</evidence>
<dbReference type="RefSeq" id="WP_270333419.1">
    <property type="nucleotide sequence ID" value="NZ_CP113926.1"/>
</dbReference>
<evidence type="ECO:0000313" key="1">
    <source>
        <dbReference type="EMBL" id="HJE98044.1"/>
    </source>
</evidence>
<comment type="caution">
    <text evidence="1">The sequence shown here is derived from an EMBL/GenBank/DDBJ whole genome shotgun (WGS) entry which is preliminary data.</text>
</comment>
<sequence length="49" mass="5621">MSGSRWLLRIDQGIVTKYGDFSAGVQEPLSACESESIRRYFQNWVVPRS</sequence>
<accession>A0A921FAI3</accession>
<dbReference type="Proteomes" id="UP000707535">
    <property type="component" value="Unassembled WGS sequence"/>
</dbReference>
<reference evidence="1" key="2">
    <citation type="submission" date="2021-09" db="EMBL/GenBank/DDBJ databases">
        <authorList>
            <person name="Gilroy R."/>
        </authorList>
    </citation>
    <scope>NUCLEOTIDE SEQUENCE</scope>
    <source>
        <strain evidence="1">CHK174-6876</strain>
    </source>
</reference>